<evidence type="ECO:0000256" key="1">
    <source>
        <dbReference type="ARBA" id="ARBA00001954"/>
    </source>
</evidence>
<comment type="similarity">
    <text evidence="2">Belongs to the gamma-BBH/TMLD family.</text>
</comment>
<dbReference type="VEuPathDB" id="FungiDB:ASPVEDRAFT_53799"/>
<dbReference type="Gene3D" id="1.10.150.240">
    <property type="entry name" value="Putative phosphatase, domain 2"/>
    <property type="match status" value="1"/>
</dbReference>
<dbReference type="SUPFAM" id="SSF56784">
    <property type="entry name" value="HAD-like"/>
    <property type="match status" value="1"/>
</dbReference>
<evidence type="ECO:0000313" key="8">
    <source>
        <dbReference type="EMBL" id="OJJ03340.1"/>
    </source>
</evidence>
<evidence type="ECO:0000256" key="2">
    <source>
        <dbReference type="ARBA" id="ARBA00008654"/>
    </source>
</evidence>
<proteinExistence type="inferred from homology"/>
<dbReference type="Pfam" id="PF13419">
    <property type="entry name" value="HAD_2"/>
    <property type="match status" value="1"/>
</dbReference>
<evidence type="ECO:0000259" key="7">
    <source>
        <dbReference type="Pfam" id="PF02668"/>
    </source>
</evidence>
<dbReference type="GeneID" id="63730351"/>
<name>A0A1L9PP88_ASPVE</name>
<evidence type="ECO:0000256" key="3">
    <source>
        <dbReference type="ARBA" id="ARBA00022723"/>
    </source>
</evidence>
<feature type="domain" description="TauD/TfdA-like" evidence="7">
    <location>
        <begin position="11"/>
        <end position="230"/>
    </location>
</feature>
<dbReference type="GO" id="GO:0046872">
    <property type="term" value="F:metal ion binding"/>
    <property type="evidence" value="ECO:0007669"/>
    <property type="project" value="UniProtKB-KW"/>
</dbReference>
<dbReference type="GO" id="GO:0045329">
    <property type="term" value="P:carnitine biosynthetic process"/>
    <property type="evidence" value="ECO:0007669"/>
    <property type="project" value="TreeGrafter"/>
</dbReference>
<gene>
    <name evidence="8" type="ORF">ASPVEDRAFT_53799</name>
</gene>
<keyword evidence="3" id="KW-0479">Metal-binding</keyword>
<dbReference type="OrthoDB" id="40579at2759"/>
<reference evidence="9" key="1">
    <citation type="journal article" date="2017" name="Genome Biol.">
        <title>Comparative genomics reveals high biological diversity and specific adaptations in the industrially and medically important fungal genus Aspergillus.</title>
        <authorList>
            <person name="de Vries R.P."/>
            <person name="Riley R."/>
            <person name="Wiebenga A."/>
            <person name="Aguilar-Osorio G."/>
            <person name="Amillis S."/>
            <person name="Uchima C.A."/>
            <person name="Anderluh G."/>
            <person name="Asadollahi M."/>
            <person name="Askin M."/>
            <person name="Barry K."/>
            <person name="Battaglia E."/>
            <person name="Bayram O."/>
            <person name="Benocci T."/>
            <person name="Braus-Stromeyer S.A."/>
            <person name="Caldana C."/>
            <person name="Canovas D."/>
            <person name="Cerqueira G.C."/>
            <person name="Chen F."/>
            <person name="Chen W."/>
            <person name="Choi C."/>
            <person name="Clum A."/>
            <person name="Dos Santos R.A."/>
            <person name="Damasio A.R."/>
            <person name="Diallinas G."/>
            <person name="Emri T."/>
            <person name="Fekete E."/>
            <person name="Flipphi M."/>
            <person name="Freyberg S."/>
            <person name="Gallo A."/>
            <person name="Gournas C."/>
            <person name="Habgood R."/>
            <person name="Hainaut M."/>
            <person name="Harispe M.L."/>
            <person name="Henrissat B."/>
            <person name="Hilden K.S."/>
            <person name="Hope R."/>
            <person name="Hossain A."/>
            <person name="Karabika E."/>
            <person name="Karaffa L."/>
            <person name="Karanyi Z."/>
            <person name="Krasevec N."/>
            <person name="Kuo A."/>
            <person name="Kusch H."/>
            <person name="LaButti K."/>
            <person name="Lagendijk E.L."/>
            <person name="Lapidus A."/>
            <person name="Levasseur A."/>
            <person name="Lindquist E."/>
            <person name="Lipzen A."/>
            <person name="Logrieco A.F."/>
            <person name="MacCabe A."/>
            <person name="Maekelae M.R."/>
            <person name="Malavazi I."/>
            <person name="Melin P."/>
            <person name="Meyer V."/>
            <person name="Mielnichuk N."/>
            <person name="Miskei M."/>
            <person name="Molnar A.P."/>
            <person name="Mule G."/>
            <person name="Ngan C.Y."/>
            <person name="Orejas M."/>
            <person name="Orosz E."/>
            <person name="Ouedraogo J.P."/>
            <person name="Overkamp K.M."/>
            <person name="Park H.-S."/>
            <person name="Perrone G."/>
            <person name="Piumi F."/>
            <person name="Punt P.J."/>
            <person name="Ram A.F."/>
            <person name="Ramon A."/>
            <person name="Rauscher S."/>
            <person name="Record E."/>
            <person name="Riano-Pachon D.M."/>
            <person name="Robert V."/>
            <person name="Roehrig J."/>
            <person name="Ruller R."/>
            <person name="Salamov A."/>
            <person name="Salih N.S."/>
            <person name="Samson R.A."/>
            <person name="Sandor E."/>
            <person name="Sanguinetti M."/>
            <person name="Schuetze T."/>
            <person name="Sepcic K."/>
            <person name="Shelest E."/>
            <person name="Sherlock G."/>
            <person name="Sophianopoulou V."/>
            <person name="Squina F.M."/>
            <person name="Sun H."/>
            <person name="Susca A."/>
            <person name="Todd R.B."/>
            <person name="Tsang A."/>
            <person name="Unkles S.E."/>
            <person name="van de Wiele N."/>
            <person name="van Rossen-Uffink D."/>
            <person name="Oliveira J.V."/>
            <person name="Vesth T.C."/>
            <person name="Visser J."/>
            <person name="Yu J.-H."/>
            <person name="Zhou M."/>
            <person name="Andersen M.R."/>
            <person name="Archer D.B."/>
            <person name="Baker S.E."/>
            <person name="Benoit I."/>
            <person name="Brakhage A.A."/>
            <person name="Braus G.H."/>
            <person name="Fischer R."/>
            <person name="Frisvad J.C."/>
            <person name="Goldman G.H."/>
            <person name="Houbraken J."/>
            <person name="Oakley B."/>
            <person name="Pocsi I."/>
            <person name="Scazzocchio C."/>
            <person name="Seiboth B."/>
            <person name="vanKuyk P.A."/>
            <person name="Wortman J."/>
            <person name="Dyer P.S."/>
            <person name="Grigoriev I.V."/>
        </authorList>
    </citation>
    <scope>NUCLEOTIDE SEQUENCE [LARGE SCALE GENOMIC DNA]</scope>
    <source>
        <strain evidence="9">CBS 583.65</strain>
    </source>
</reference>
<dbReference type="InterPro" id="IPR003819">
    <property type="entry name" value="TauD/TfdA-like"/>
</dbReference>
<dbReference type="EMBL" id="KV878130">
    <property type="protein sequence ID" value="OJJ03340.1"/>
    <property type="molecule type" value="Genomic_DNA"/>
</dbReference>
<accession>A0A1L9PP88</accession>
<dbReference type="Pfam" id="PF02668">
    <property type="entry name" value="TauD"/>
    <property type="match status" value="1"/>
</dbReference>
<dbReference type="SFLD" id="SFLDS00003">
    <property type="entry name" value="Haloacid_Dehalogenase"/>
    <property type="match status" value="1"/>
</dbReference>
<dbReference type="GO" id="GO:0005739">
    <property type="term" value="C:mitochondrion"/>
    <property type="evidence" value="ECO:0007669"/>
    <property type="project" value="TreeGrafter"/>
</dbReference>
<keyword evidence="4" id="KW-0223">Dioxygenase</keyword>
<dbReference type="SFLD" id="SFLDG01129">
    <property type="entry name" value="C1.5:_HAD__Beta-PGM__Phosphata"/>
    <property type="match status" value="1"/>
</dbReference>
<dbReference type="Proteomes" id="UP000184073">
    <property type="component" value="Unassembled WGS sequence"/>
</dbReference>
<keyword evidence="9" id="KW-1185">Reference proteome</keyword>
<keyword evidence="5" id="KW-0560">Oxidoreductase</keyword>
<dbReference type="GO" id="GO:0051213">
    <property type="term" value="F:dioxygenase activity"/>
    <property type="evidence" value="ECO:0007669"/>
    <property type="project" value="UniProtKB-KW"/>
</dbReference>
<dbReference type="InterPro" id="IPR050411">
    <property type="entry name" value="AlphaKG_dependent_hydroxylases"/>
</dbReference>
<dbReference type="InterPro" id="IPR041492">
    <property type="entry name" value="HAD_2"/>
</dbReference>
<dbReference type="STRING" id="1036611.A0A1L9PP88"/>
<evidence type="ECO:0000313" key="9">
    <source>
        <dbReference type="Proteomes" id="UP000184073"/>
    </source>
</evidence>
<dbReference type="SUPFAM" id="SSF51197">
    <property type="entry name" value="Clavaminate synthase-like"/>
    <property type="match status" value="1"/>
</dbReference>
<dbReference type="InterPro" id="IPR042098">
    <property type="entry name" value="TauD-like_sf"/>
</dbReference>
<dbReference type="PANTHER" id="PTHR10696:SF25">
    <property type="entry name" value="OXIDOREDUCTASE AIM17-RELATED"/>
    <property type="match status" value="1"/>
</dbReference>
<evidence type="ECO:0000256" key="5">
    <source>
        <dbReference type="ARBA" id="ARBA00023002"/>
    </source>
</evidence>
<dbReference type="Gene3D" id="3.60.130.10">
    <property type="entry name" value="Clavaminate synthase-like"/>
    <property type="match status" value="1"/>
</dbReference>
<evidence type="ECO:0000256" key="6">
    <source>
        <dbReference type="ARBA" id="ARBA00023004"/>
    </source>
</evidence>
<dbReference type="InterPro" id="IPR036412">
    <property type="entry name" value="HAD-like_sf"/>
</dbReference>
<organism evidence="8 9">
    <name type="scientific">Aspergillus versicolor CBS 583.65</name>
    <dbReference type="NCBI Taxonomy" id="1036611"/>
    <lineage>
        <taxon>Eukaryota</taxon>
        <taxon>Fungi</taxon>
        <taxon>Dikarya</taxon>
        <taxon>Ascomycota</taxon>
        <taxon>Pezizomycotina</taxon>
        <taxon>Eurotiomycetes</taxon>
        <taxon>Eurotiomycetidae</taxon>
        <taxon>Eurotiales</taxon>
        <taxon>Aspergillaceae</taxon>
        <taxon>Aspergillus</taxon>
        <taxon>Aspergillus subgen. Nidulantes</taxon>
    </lineage>
</organism>
<comment type="cofactor">
    <cofactor evidence="1">
        <name>Fe(2+)</name>
        <dbReference type="ChEBI" id="CHEBI:29033"/>
    </cofactor>
</comment>
<dbReference type="InterPro" id="IPR023198">
    <property type="entry name" value="PGP-like_dom2"/>
</dbReference>
<dbReference type="InterPro" id="IPR023214">
    <property type="entry name" value="HAD_sf"/>
</dbReference>
<dbReference type="RefSeq" id="XP_040669102.1">
    <property type="nucleotide sequence ID" value="XM_040814840.1"/>
</dbReference>
<dbReference type="PANTHER" id="PTHR10696">
    <property type="entry name" value="GAMMA-BUTYROBETAINE HYDROXYLASE-RELATED"/>
    <property type="match status" value="1"/>
</dbReference>
<keyword evidence="6" id="KW-0408">Iron</keyword>
<protein>
    <recommendedName>
        <fullName evidence="7">TauD/TfdA-like domain-containing protein</fullName>
    </recommendedName>
</protein>
<evidence type="ECO:0000256" key="4">
    <source>
        <dbReference type="ARBA" id="ARBA00022964"/>
    </source>
</evidence>
<dbReference type="AlphaFoldDB" id="A0A1L9PP88"/>
<dbReference type="Gene3D" id="3.40.50.1000">
    <property type="entry name" value="HAD superfamily/HAD-like"/>
    <property type="match status" value="1"/>
</dbReference>
<sequence>MNIESCGQGLQKPTFHQTSNIEAIKEDFYSKGIVFIEGCDEKDLAELAAKFGSIVKPRNESTSCSGISNIRFAPSLVGKGYSSQELHFHTDRSGWDNPPRVLASLLKSKSTEGGASILADSVGILKDIQEEEDDLYKLITNPKHSTFLNEEGVLVPRPIYDETTGLFRFRFDDSIHLSASLVALFPRLFKILYRNAFAVELQQGQGYLLDNHRFLHGRTAFTGSRELLRALVNFPPPQPTINLLFDIDGTLCRSEELSVDAFYTCLTDLIGKPITHANTTVGLHGRTDLGLLYDILDHHGVQPKSCIAKRFFQVHPSYMQKSLDKGLFAATCRGVTEILGWLTGKRETLTTPILRIGLMTGNSKTNALSKLKSAGINIAIFDLAVSSFGDVHNDRLSLIEDSMTKIRARDGRDLPKSKTIVIGDTPLDVECAKKAGCAVVAVASGNYGLDDLAALEPDSAVSYIGEAKDFLQSHFVPSITATGP</sequence>